<dbReference type="EMBL" id="JAWHQM010000016">
    <property type="protein sequence ID" value="KAK5630462.1"/>
    <property type="molecule type" value="Genomic_DNA"/>
</dbReference>
<dbReference type="AlphaFoldDB" id="A0AAN7UKS0"/>
<gene>
    <name evidence="1" type="ORF">RRF57_006177</name>
</gene>
<comment type="caution">
    <text evidence="1">The sequence shown here is derived from an EMBL/GenBank/DDBJ whole genome shotgun (WGS) entry which is preliminary data.</text>
</comment>
<protein>
    <submittedName>
        <fullName evidence="1">Uncharacterized protein</fullName>
    </submittedName>
</protein>
<keyword evidence="2" id="KW-1185">Reference proteome</keyword>
<dbReference type="Proteomes" id="UP001305414">
    <property type="component" value="Unassembled WGS sequence"/>
</dbReference>
<evidence type="ECO:0000313" key="1">
    <source>
        <dbReference type="EMBL" id="KAK5630462.1"/>
    </source>
</evidence>
<name>A0AAN7UKS0_9PEZI</name>
<proteinExistence type="predicted"/>
<reference evidence="1 2" key="1">
    <citation type="submission" date="2023-10" db="EMBL/GenBank/DDBJ databases">
        <title>Draft genome sequence of Xylaria bambusicola isolate GMP-LS, the root and basal stem rot pathogen of sugarcane in Indonesia.</title>
        <authorList>
            <person name="Selvaraj P."/>
            <person name="Muralishankar V."/>
            <person name="Muruganantham S."/>
            <person name="Sp S."/>
            <person name="Haryani S."/>
            <person name="Lau K.J.X."/>
            <person name="Naqvi N.I."/>
        </authorList>
    </citation>
    <scope>NUCLEOTIDE SEQUENCE [LARGE SCALE GENOMIC DNA]</scope>
    <source>
        <strain evidence="1">GMP-LS</strain>
    </source>
</reference>
<evidence type="ECO:0000313" key="2">
    <source>
        <dbReference type="Proteomes" id="UP001305414"/>
    </source>
</evidence>
<accession>A0AAN7UKS0</accession>
<sequence>MGLHKTFAIPRMSSIPSVLSGLGPDARRNSLVLLAVVALLPAAYSAYVLRQGATRTVATARISPPDPLRITEDEVHAPSAVPSDVLAAPERYVVGRERIVSEAVPLKRLLPGLIEGSSGKGKGKGKGKRGLLDTYLGTTMRTFTRTPQAFVMKSLVSRLPGGAAHAETFSATYLDACCFQPGDRVCGVYVVRERVASETGERVFLDLSAPEGWRGPVVTGVLDCGYVLAEENGEKVVRFVNETVLWRTADGKPTLLEGKVSRWLHTAMVGWMVVRGVEAVTGRAKENMN</sequence>
<organism evidence="1 2">
    <name type="scientific">Xylaria bambusicola</name>
    <dbReference type="NCBI Taxonomy" id="326684"/>
    <lineage>
        <taxon>Eukaryota</taxon>
        <taxon>Fungi</taxon>
        <taxon>Dikarya</taxon>
        <taxon>Ascomycota</taxon>
        <taxon>Pezizomycotina</taxon>
        <taxon>Sordariomycetes</taxon>
        <taxon>Xylariomycetidae</taxon>
        <taxon>Xylariales</taxon>
        <taxon>Xylariaceae</taxon>
        <taxon>Xylaria</taxon>
    </lineage>
</organism>